<dbReference type="Pfam" id="PF00291">
    <property type="entry name" value="PALP"/>
    <property type="match status" value="1"/>
</dbReference>
<dbReference type="SUPFAM" id="SSF53686">
    <property type="entry name" value="Tryptophan synthase beta subunit-like PLP-dependent enzymes"/>
    <property type="match status" value="1"/>
</dbReference>
<dbReference type="PANTHER" id="PTHR48078">
    <property type="entry name" value="THREONINE DEHYDRATASE, MITOCHONDRIAL-RELATED"/>
    <property type="match status" value="1"/>
</dbReference>
<dbReference type="InterPro" id="IPR036052">
    <property type="entry name" value="TrpB-like_PALP_sf"/>
</dbReference>
<dbReference type="GO" id="GO:0006565">
    <property type="term" value="P:L-serine catabolic process"/>
    <property type="evidence" value="ECO:0007669"/>
    <property type="project" value="TreeGrafter"/>
</dbReference>
<keyword evidence="9" id="KW-1185">Reference proteome</keyword>
<dbReference type="PROSITE" id="PS00165">
    <property type="entry name" value="DEHYDRATASE_SER_THR"/>
    <property type="match status" value="1"/>
</dbReference>
<dbReference type="eggNOG" id="KOG1250">
    <property type="taxonomic scope" value="Eukaryota"/>
</dbReference>
<dbReference type="GO" id="GO:0009097">
    <property type="term" value="P:isoleucine biosynthetic process"/>
    <property type="evidence" value="ECO:0007669"/>
    <property type="project" value="TreeGrafter"/>
</dbReference>
<keyword evidence="4" id="KW-0663">Pyridoxal phosphate</keyword>
<dbReference type="CDD" id="cd06448">
    <property type="entry name" value="L-Ser-dehyd"/>
    <property type="match status" value="1"/>
</dbReference>
<reference evidence="8 9" key="1">
    <citation type="journal article" date="2011" name="Proc. Natl. Acad. Sci. U.S.A.">
        <title>Evolutionary erosion of yeast sex chromosomes by mating-type switching accidents.</title>
        <authorList>
            <person name="Gordon J.L."/>
            <person name="Armisen D."/>
            <person name="Proux-Wera E."/>
            <person name="Oheigeartaigh S.S."/>
            <person name="Byrne K.P."/>
            <person name="Wolfe K.H."/>
        </authorList>
    </citation>
    <scope>NUCLEOTIDE SEQUENCE [LARGE SCALE GENOMIC DNA]</scope>
    <source>
        <strain evidence="9">ATCC 22294 / BCRC 22015 / CBS 2517 / CECT 1963 / NBRC 1671 / NRRL Y-8276</strain>
    </source>
</reference>
<dbReference type="InterPro" id="IPR000634">
    <property type="entry name" value="Ser/Thr_deHydtase_PyrdxlP-BS"/>
</dbReference>
<dbReference type="InParanoid" id="H2ATF7"/>
<proteinExistence type="inferred from homology"/>
<feature type="domain" description="Tryptophan synthase beta chain-like PALP" evidence="7">
    <location>
        <begin position="23"/>
        <end position="323"/>
    </location>
</feature>
<dbReference type="GO" id="GO:0006567">
    <property type="term" value="P:L-threonine catabolic process"/>
    <property type="evidence" value="ECO:0007669"/>
    <property type="project" value="TreeGrafter"/>
</dbReference>
<dbReference type="EMBL" id="HE650824">
    <property type="protein sequence ID" value="CCF57657.1"/>
    <property type="molecule type" value="Genomic_DNA"/>
</dbReference>
<evidence type="ECO:0000256" key="2">
    <source>
        <dbReference type="ARBA" id="ARBA00010869"/>
    </source>
</evidence>
<evidence type="ECO:0000256" key="1">
    <source>
        <dbReference type="ARBA" id="ARBA00001933"/>
    </source>
</evidence>
<protein>
    <recommendedName>
        <fullName evidence="3">L-serine ammonia-lyase</fullName>
        <ecNumber evidence="3">4.3.1.17</ecNumber>
    </recommendedName>
</protein>
<dbReference type="GO" id="GO:0030170">
    <property type="term" value="F:pyridoxal phosphate binding"/>
    <property type="evidence" value="ECO:0007669"/>
    <property type="project" value="InterPro"/>
</dbReference>
<dbReference type="STRING" id="1071382.H2ATF7"/>
<accession>H2ATF7</accession>
<dbReference type="InterPro" id="IPR001926">
    <property type="entry name" value="TrpB-like_PALP"/>
</dbReference>
<dbReference type="Gene3D" id="3.40.50.1100">
    <property type="match status" value="2"/>
</dbReference>
<comment type="catalytic activity">
    <reaction evidence="6">
        <text>L-serine = pyruvate + NH4(+)</text>
        <dbReference type="Rhea" id="RHEA:19169"/>
        <dbReference type="ChEBI" id="CHEBI:15361"/>
        <dbReference type="ChEBI" id="CHEBI:28938"/>
        <dbReference type="ChEBI" id="CHEBI:33384"/>
        <dbReference type="EC" id="4.3.1.17"/>
    </reaction>
</comment>
<evidence type="ECO:0000259" key="7">
    <source>
        <dbReference type="Pfam" id="PF00291"/>
    </source>
</evidence>
<evidence type="ECO:0000256" key="3">
    <source>
        <dbReference type="ARBA" id="ARBA00012093"/>
    </source>
</evidence>
<dbReference type="Proteomes" id="UP000005220">
    <property type="component" value="Chromosome 4"/>
</dbReference>
<evidence type="ECO:0000256" key="4">
    <source>
        <dbReference type="ARBA" id="ARBA00022898"/>
    </source>
</evidence>
<comment type="cofactor">
    <cofactor evidence="1">
        <name>pyridoxal 5'-phosphate</name>
        <dbReference type="ChEBI" id="CHEBI:597326"/>
    </cofactor>
</comment>
<dbReference type="FunCoup" id="H2ATF7">
    <property type="interactions" value="565"/>
</dbReference>
<evidence type="ECO:0000313" key="8">
    <source>
        <dbReference type="EMBL" id="CCF57657.1"/>
    </source>
</evidence>
<dbReference type="RefSeq" id="XP_003956792.1">
    <property type="nucleotide sequence ID" value="XM_003956743.1"/>
</dbReference>
<comment type="similarity">
    <text evidence="2">Belongs to the serine/threonine dehydratase family.</text>
</comment>
<dbReference type="GO" id="GO:0004794">
    <property type="term" value="F:threonine deaminase activity"/>
    <property type="evidence" value="ECO:0007669"/>
    <property type="project" value="TreeGrafter"/>
</dbReference>
<dbReference type="GeneID" id="13885639"/>
<evidence type="ECO:0000256" key="6">
    <source>
        <dbReference type="ARBA" id="ARBA00049406"/>
    </source>
</evidence>
<dbReference type="OrthoDB" id="7773036at2759"/>
<dbReference type="KEGG" id="kaf:KAFR_0D00110"/>
<dbReference type="FunFam" id="3.40.50.1100:FF:000068">
    <property type="entry name" value="Catabolic L-serine/threonine dehydratase"/>
    <property type="match status" value="1"/>
</dbReference>
<evidence type="ECO:0000313" key="9">
    <source>
        <dbReference type="Proteomes" id="UP000005220"/>
    </source>
</evidence>
<dbReference type="HOGENOM" id="CLU_021152_3_1_1"/>
<dbReference type="PANTHER" id="PTHR48078:SF2">
    <property type="entry name" value="CATABOLIC L-SERINE_THREONINE DEHYDRATASE"/>
    <property type="match status" value="1"/>
</dbReference>
<dbReference type="EC" id="4.3.1.17" evidence="3"/>
<name>H2ATF7_KAZAF</name>
<sequence length="365" mass="40140">MSVVYNKTPLLRQFFPGTKSRKSNSLPQFFLKYECLQPSGSFKSRGIGNLILKQAMQIHKKGTKRPEVFASSGGNAGYAAAVACQRLSLPCTVVVPTATKQRMIEKIKDTGANVIIDGAFWKEADQYLKKSVMNKINKNEIDPIYVHPFDNPLIWEGHSSIVDEIMDTLREQKVQPSNIKGIVCSVGGGGLYNGIIQGLERHKLVDKIPVVGVETEGCHVFNTSLKLGKQVEFEKITSIATSLATASISAKTFENALKYGTRSVIVKDADVIETCLKYTKDYNMVTEPACGASIHLAYNIDILENALGTKLTKDDTVVVIACGGSSNTLQDMEETLLRLRSEENAAMTLPNPFLKVNKETFLKNI</sequence>
<keyword evidence="5" id="KW-0456">Lyase</keyword>
<dbReference type="AlphaFoldDB" id="H2ATF7"/>
<evidence type="ECO:0000256" key="5">
    <source>
        <dbReference type="ARBA" id="ARBA00023239"/>
    </source>
</evidence>
<dbReference type="GO" id="GO:0003941">
    <property type="term" value="F:L-serine ammonia-lyase activity"/>
    <property type="evidence" value="ECO:0007669"/>
    <property type="project" value="UniProtKB-EC"/>
</dbReference>
<organism evidence="8 9">
    <name type="scientific">Kazachstania africana (strain ATCC 22294 / BCRC 22015 / CBS 2517 / CECT 1963 / NBRC 1671 / NRRL Y-8276)</name>
    <name type="common">Yeast</name>
    <name type="synonym">Kluyveromyces africanus</name>
    <dbReference type="NCBI Taxonomy" id="1071382"/>
    <lineage>
        <taxon>Eukaryota</taxon>
        <taxon>Fungi</taxon>
        <taxon>Dikarya</taxon>
        <taxon>Ascomycota</taxon>
        <taxon>Saccharomycotina</taxon>
        <taxon>Saccharomycetes</taxon>
        <taxon>Saccharomycetales</taxon>
        <taxon>Saccharomycetaceae</taxon>
        <taxon>Kazachstania</taxon>
    </lineage>
</organism>
<dbReference type="InterPro" id="IPR050147">
    <property type="entry name" value="Ser/Thr_Dehydratase"/>
</dbReference>
<gene>
    <name evidence="8" type="primary">KAFR0D00110</name>
    <name evidence="8" type="ORF">KAFR_0D00110</name>
</gene>